<dbReference type="HOGENOM" id="CLU_024818_0_0_1"/>
<dbReference type="AlphaFoldDB" id="M1VK82"/>
<keyword evidence="9" id="KW-1185">Reference proteome</keyword>
<dbReference type="Pfam" id="PF12697">
    <property type="entry name" value="Abhydrolase_6"/>
    <property type="match status" value="1"/>
</dbReference>
<reference evidence="8 9" key="1">
    <citation type="journal article" date="2004" name="Nature">
        <title>Genome sequence of the ultrasmall unicellular red alga Cyanidioschyzon merolae 10D.</title>
        <authorList>
            <person name="Matsuzaki M."/>
            <person name="Misumi O."/>
            <person name="Shin-i T."/>
            <person name="Maruyama S."/>
            <person name="Takahara M."/>
            <person name="Miyagishima S."/>
            <person name="Mori T."/>
            <person name="Nishida K."/>
            <person name="Yagisawa F."/>
            <person name="Nishida K."/>
            <person name="Yoshida Y."/>
            <person name="Nishimura Y."/>
            <person name="Nakao S."/>
            <person name="Kobayashi T."/>
            <person name="Momoyama Y."/>
            <person name="Higashiyama T."/>
            <person name="Minoda A."/>
            <person name="Sano M."/>
            <person name="Nomoto H."/>
            <person name="Oishi K."/>
            <person name="Hayashi H."/>
            <person name="Ohta F."/>
            <person name="Nishizaka S."/>
            <person name="Haga S."/>
            <person name="Miura S."/>
            <person name="Morishita T."/>
            <person name="Kabeya Y."/>
            <person name="Terasawa K."/>
            <person name="Suzuki Y."/>
            <person name="Ishii Y."/>
            <person name="Asakawa S."/>
            <person name="Takano H."/>
            <person name="Ohta N."/>
            <person name="Kuroiwa H."/>
            <person name="Tanaka K."/>
            <person name="Shimizu N."/>
            <person name="Sugano S."/>
            <person name="Sato N."/>
            <person name="Nozaki H."/>
            <person name="Ogasawara N."/>
            <person name="Kohara Y."/>
            <person name="Kuroiwa T."/>
        </authorList>
    </citation>
    <scope>NUCLEOTIDE SEQUENCE [LARGE SCALE GENOMIC DNA]</scope>
    <source>
        <strain evidence="8 9">10D</strain>
    </source>
</reference>
<evidence type="ECO:0000256" key="5">
    <source>
        <dbReference type="ARBA" id="ARBA00049203"/>
    </source>
</evidence>
<feature type="domain" description="AB hydrolase-1" evidence="7">
    <location>
        <begin position="149"/>
        <end position="408"/>
    </location>
</feature>
<evidence type="ECO:0000256" key="6">
    <source>
        <dbReference type="SAM" id="MobiDB-lite"/>
    </source>
</evidence>
<dbReference type="InterPro" id="IPR029058">
    <property type="entry name" value="AB_hydrolase_fold"/>
</dbReference>
<dbReference type="InterPro" id="IPR016812">
    <property type="entry name" value="PPase_methylesterase_euk"/>
</dbReference>
<dbReference type="OMA" id="VMVCHHG"/>
<comment type="catalytic activity">
    <reaction evidence="5">
        <text>[phosphatase 2A protein]-C-terminal L-leucine methyl ester + H2O = [phosphatase 2A protein]-C-terminal L-leucine + methanol + H(+)</text>
        <dbReference type="Rhea" id="RHEA:48548"/>
        <dbReference type="Rhea" id="RHEA-COMP:12134"/>
        <dbReference type="Rhea" id="RHEA-COMP:12135"/>
        <dbReference type="ChEBI" id="CHEBI:15377"/>
        <dbReference type="ChEBI" id="CHEBI:15378"/>
        <dbReference type="ChEBI" id="CHEBI:17790"/>
        <dbReference type="ChEBI" id="CHEBI:90516"/>
        <dbReference type="ChEBI" id="CHEBI:90517"/>
        <dbReference type="EC" id="3.1.1.89"/>
    </reaction>
</comment>
<feature type="compositionally biased region" description="Polar residues" evidence="6">
    <location>
        <begin position="51"/>
        <end position="75"/>
    </location>
</feature>
<dbReference type="Gramene" id="CMP230CT">
    <property type="protein sequence ID" value="CMP230CT"/>
    <property type="gene ID" value="CMP230C"/>
</dbReference>
<evidence type="ECO:0000256" key="1">
    <source>
        <dbReference type="ARBA" id="ARBA00008645"/>
    </source>
</evidence>
<dbReference type="RefSeq" id="XP_005537884.1">
    <property type="nucleotide sequence ID" value="XM_005537827.1"/>
</dbReference>
<dbReference type="EC" id="3.1.1.89" evidence="2"/>
<evidence type="ECO:0000313" key="8">
    <source>
        <dbReference type="EMBL" id="BAM81848.1"/>
    </source>
</evidence>
<gene>
    <name evidence="8" type="ORF">CYME_CMP230C</name>
</gene>
<dbReference type="OrthoDB" id="194865at2759"/>
<dbReference type="EMBL" id="AP006498">
    <property type="protein sequence ID" value="BAM81848.1"/>
    <property type="molecule type" value="Genomic_DNA"/>
</dbReference>
<keyword evidence="4" id="KW-0378">Hydrolase</keyword>
<dbReference type="SUPFAM" id="SSF53474">
    <property type="entry name" value="alpha/beta-Hydrolases"/>
    <property type="match status" value="1"/>
</dbReference>
<keyword evidence="3" id="KW-0719">Serine esterase</keyword>
<accession>M1VK82</accession>
<evidence type="ECO:0000256" key="2">
    <source>
        <dbReference type="ARBA" id="ARBA00013111"/>
    </source>
</evidence>
<protein>
    <recommendedName>
        <fullName evidence="2">protein phosphatase methylesterase-1</fullName>
        <ecNumber evidence="2">3.1.1.89</ecNumber>
    </recommendedName>
</protein>
<evidence type="ECO:0000313" key="9">
    <source>
        <dbReference type="Proteomes" id="UP000007014"/>
    </source>
</evidence>
<reference evidence="8 9" key="2">
    <citation type="journal article" date="2007" name="BMC Biol.">
        <title>A 100%-complete sequence reveals unusually simple genomic features in the hot-spring red alga Cyanidioschyzon merolae.</title>
        <authorList>
            <person name="Nozaki H."/>
            <person name="Takano H."/>
            <person name="Misumi O."/>
            <person name="Terasawa K."/>
            <person name="Matsuzaki M."/>
            <person name="Maruyama S."/>
            <person name="Nishida K."/>
            <person name="Yagisawa F."/>
            <person name="Yoshida Y."/>
            <person name="Fujiwara T."/>
            <person name="Takio S."/>
            <person name="Tamura K."/>
            <person name="Chung S.J."/>
            <person name="Nakamura S."/>
            <person name="Kuroiwa H."/>
            <person name="Tanaka K."/>
            <person name="Sato N."/>
            <person name="Kuroiwa T."/>
        </authorList>
    </citation>
    <scope>NUCLEOTIDE SEQUENCE [LARGE SCALE GENOMIC DNA]</scope>
    <source>
        <strain evidence="8 9">10D</strain>
    </source>
</reference>
<dbReference type="InterPro" id="IPR000073">
    <property type="entry name" value="AB_hydrolase_1"/>
</dbReference>
<evidence type="ECO:0000256" key="3">
    <source>
        <dbReference type="ARBA" id="ARBA00022487"/>
    </source>
</evidence>
<dbReference type="PANTHER" id="PTHR14189:SF0">
    <property type="entry name" value="PROTEIN PHOSPHATASE METHYLESTERASE 1"/>
    <property type="match status" value="1"/>
</dbReference>
<dbReference type="PANTHER" id="PTHR14189">
    <property type="entry name" value="PROTEIN PHOSPHATASE METHYLESTERASE-1 RELATED"/>
    <property type="match status" value="1"/>
</dbReference>
<dbReference type="GeneID" id="16996055"/>
<dbReference type="STRING" id="280699.M1VK82"/>
<proteinExistence type="inferred from homology"/>
<dbReference type="KEGG" id="cme:CYME_CMP230C"/>
<feature type="region of interest" description="Disordered" evidence="6">
    <location>
        <begin position="1"/>
        <end position="89"/>
    </location>
</feature>
<dbReference type="eggNOG" id="KOG2564">
    <property type="taxonomic scope" value="Eukaryota"/>
</dbReference>
<dbReference type="GO" id="GO:0051723">
    <property type="term" value="F:protein methylesterase activity"/>
    <property type="evidence" value="ECO:0007669"/>
    <property type="project" value="UniProtKB-EC"/>
</dbReference>
<evidence type="ECO:0000256" key="4">
    <source>
        <dbReference type="ARBA" id="ARBA00022801"/>
    </source>
</evidence>
<name>M1VK82_CYAM1</name>
<organism evidence="8 9">
    <name type="scientific">Cyanidioschyzon merolae (strain NIES-3377 / 10D)</name>
    <name type="common">Unicellular red alga</name>
    <dbReference type="NCBI Taxonomy" id="280699"/>
    <lineage>
        <taxon>Eukaryota</taxon>
        <taxon>Rhodophyta</taxon>
        <taxon>Bangiophyceae</taxon>
        <taxon>Cyanidiales</taxon>
        <taxon>Cyanidiaceae</taxon>
        <taxon>Cyanidioschyzon</taxon>
    </lineage>
</organism>
<dbReference type="Gene3D" id="3.40.50.1820">
    <property type="entry name" value="alpha/beta hydrolase"/>
    <property type="match status" value="1"/>
</dbReference>
<evidence type="ECO:0000259" key="7">
    <source>
        <dbReference type="Pfam" id="PF12697"/>
    </source>
</evidence>
<feature type="compositionally biased region" description="Low complexity" evidence="6">
    <location>
        <begin position="9"/>
        <end position="21"/>
    </location>
</feature>
<comment type="similarity">
    <text evidence="1">Belongs to the AB hydrolase superfamily.</text>
</comment>
<dbReference type="Proteomes" id="UP000007014">
    <property type="component" value="Chromosome 16"/>
</dbReference>
<sequence>MYPLTPVLESSESGSRTESASQGREASPSTEGDLLPAWDEGEDRKADYSESFDTQPLPSTIQETSPGTMGPQTRPRTARSAGLNPSGPLNLWDRVRHKSARPATGVTCPLGSEYSPLTWDQFFDEKRFVGPGFCVYISGSTVDPSIPTLLLLHGGGHSALAWAAFVHFLRKQIPATELCVIAYDARGHGETFNVQPESDLSTATQVQDAMDVLEALFGSRERIPALALVGHSMGGAIAVQLAASGRIPQLSGLIVIDVVEGSALQALPYMKSFLASRRKEFTSLEDAISYIFCGGHVRNLMSARCSVPAQLVPVEAGDGPTPTSTSTPNKHYRWRTQLECTEIHWRDWFTGMSKRFVSVAAPKVLVLAGHDHLDRELMIAQMQGRFQVVILPQAGHSVHEDLPEQVAETVAEFLRRYRLVQSASDHALGHMKIGPITQEKLRYSS</sequence>